<sequence length="285" mass="31069">MASNRTAQLTTLLCMLALLQHALASPVARIATPKTDALSFAELVIRTFRRILDLGFLQGIVSSLLILGCLVGLLICALCALANYMRHTNAGELYENVGISESGNLFFTKHEKRGRDVSNLSQSPSQNRSRISRYLLSRQDSPVTKINIHTTSSRRQFLAPSDAHSRSSRTISPSRSLSRPLRSALSKSPSPARRRQLTFFGSRTASPNGTSKSVRWADEIQVAVIATVVDVHTSETVAEVEMDIGLSRYEKAVEVDASTDAPPAYNIAANDITLDTQETEKALAA</sequence>
<keyword evidence="5" id="KW-1185">Reference proteome</keyword>
<evidence type="ECO:0000313" key="5">
    <source>
        <dbReference type="Proteomes" id="UP001203852"/>
    </source>
</evidence>
<evidence type="ECO:0000256" key="1">
    <source>
        <dbReference type="SAM" id="MobiDB-lite"/>
    </source>
</evidence>
<name>A0AAN6DQS7_9EURO</name>
<keyword evidence="2" id="KW-1133">Transmembrane helix</keyword>
<protein>
    <submittedName>
        <fullName evidence="4">Uncharacterized protein</fullName>
    </submittedName>
</protein>
<dbReference type="AlphaFoldDB" id="A0AAN6DQS7"/>
<organism evidence="4 5">
    <name type="scientific">Exophiala viscosa</name>
    <dbReference type="NCBI Taxonomy" id="2486360"/>
    <lineage>
        <taxon>Eukaryota</taxon>
        <taxon>Fungi</taxon>
        <taxon>Dikarya</taxon>
        <taxon>Ascomycota</taxon>
        <taxon>Pezizomycotina</taxon>
        <taxon>Eurotiomycetes</taxon>
        <taxon>Chaetothyriomycetidae</taxon>
        <taxon>Chaetothyriales</taxon>
        <taxon>Herpotrichiellaceae</taxon>
        <taxon>Exophiala</taxon>
    </lineage>
</organism>
<evidence type="ECO:0000256" key="3">
    <source>
        <dbReference type="SAM" id="SignalP"/>
    </source>
</evidence>
<gene>
    <name evidence="4" type="ORF">EDD36DRAFT_73773</name>
</gene>
<dbReference type="Proteomes" id="UP001203852">
    <property type="component" value="Unassembled WGS sequence"/>
</dbReference>
<feature type="transmembrane region" description="Helical" evidence="2">
    <location>
        <begin position="56"/>
        <end position="81"/>
    </location>
</feature>
<reference evidence="4" key="1">
    <citation type="journal article" date="2022" name="bioRxiv">
        <title>Deciphering the potential niche of two novel black yeast fungi from a biological soil crust based on their genomes, phenotypes, and melanin regulation.</title>
        <authorList>
            <consortium name="DOE Joint Genome Institute"/>
            <person name="Carr E.C."/>
            <person name="Barton Q."/>
            <person name="Grambo S."/>
            <person name="Sullivan M."/>
            <person name="Renfro C.M."/>
            <person name="Kuo A."/>
            <person name="Pangilinan J."/>
            <person name="Lipzen A."/>
            <person name="Keymanesh K."/>
            <person name="Savage E."/>
            <person name="Barry K."/>
            <person name="Grigoriev I.V."/>
            <person name="Riekhof W.R."/>
            <person name="Harris S.S."/>
        </authorList>
    </citation>
    <scope>NUCLEOTIDE SEQUENCE</scope>
    <source>
        <strain evidence="4">JF 03-4F</strain>
    </source>
</reference>
<feature type="region of interest" description="Disordered" evidence="1">
    <location>
        <begin position="155"/>
        <end position="193"/>
    </location>
</feature>
<feature type="chain" id="PRO_5042852109" evidence="3">
    <location>
        <begin position="25"/>
        <end position="285"/>
    </location>
</feature>
<keyword evidence="2" id="KW-0472">Membrane</keyword>
<dbReference type="EMBL" id="MU404360">
    <property type="protein sequence ID" value="KAI1609527.1"/>
    <property type="molecule type" value="Genomic_DNA"/>
</dbReference>
<evidence type="ECO:0000256" key="2">
    <source>
        <dbReference type="SAM" id="Phobius"/>
    </source>
</evidence>
<feature type="compositionally biased region" description="Low complexity" evidence="1">
    <location>
        <begin position="168"/>
        <end position="191"/>
    </location>
</feature>
<accession>A0AAN6DQS7</accession>
<comment type="caution">
    <text evidence="4">The sequence shown here is derived from an EMBL/GenBank/DDBJ whole genome shotgun (WGS) entry which is preliminary data.</text>
</comment>
<evidence type="ECO:0000313" key="4">
    <source>
        <dbReference type="EMBL" id="KAI1609527.1"/>
    </source>
</evidence>
<feature type="signal peptide" evidence="3">
    <location>
        <begin position="1"/>
        <end position="24"/>
    </location>
</feature>
<keyword evidence="2" id="KW-0812">Transmembrane</keyword>
<keyword evidence="3" id="KW-0732">Signal</keyword>
<proteinExistence type="predicted"/>